<name>A0ABQ6JQX7_9MICO</name>
<dbReference type="EMBL" id="BSVA01000001">
    <property type="protein sequence ID" value="GMA90687.1"/>
    <property type="molecule type" value="Genomic_DNA"/>
</dbReference>
<keyword evidence="3" id="KW-1185">Reference proteome</keyword>
<organism evidence="2 3">
    <name type="scientific">Homoserinibacter gongjuensis</name>
    <dbReference type="NCBI Taxonomy" id="1162968"/>
    <lineage>
        <taxon>Bacteria</taxon>
        <taxon>Bacillati</taxon>
        <taxon>Actinomycetota</taxon>
        <taxon>Actinomycetes</taxon>
        <taxon>Micrococcales</taxon>
        <taxon>Microbacteriaceae</taxon>
        <taxon>Homoserinibacter</taxon>
    </lineage>
</organism>
<evidence type="ECO:0000313" key="2">
    <source>
        <dbReference type="EMBL" id="GMA90687.1"/>
    </source>
</evidence>
<evidence type="ECO:0000313" key="3">
    <source>
        <dbReference type="Proteomes" id="UP001157069"/>
    </source>
</evidence>
<comment type="caution">
    <text evidence="2">The sequence shown here is derived from an EMBL/GenBank/DDBJ whole genome shotgun (WGS) entry which is preliminary data.</text>
</comment>
<reference evidence="3" key="1">
    <citation type="journal article" date="2019" name="Int. J. Syst. Evol. Microbiol.">
        <title>The Global Catalogue of Microorganisms (GCM) 10K type strain sequencing project: providing services to taxonomists for standard genome sequencing and annotation.</title>
        <authorList>
            <consortium name="The Broad Institute Genomics Platform"/>
            <consortium name="The Broad Institute Genome Sequencing Center for Infectious Disease"/>
            <person name="Wu L."/>
            <person name="Ma J."/>
        </authorList>
    </citation>
    <scope>NUCLEOTIDE SEQUENCE [LARGE SCALE GENOMIC DNA]</scope>
    <source>
        <strain evidence="3">NBRC 108755</strain>
    </source>
</reference>
<evidence type="ECO:0000256" key="1">
    <source>
        <dbReference type="SAM" id="MobiDB-lite"/>
    </source>
</evidence>
<feature type="region of interest" description="Disordered" evidence="1">
    <location>
        <begin position="1"/>
        <end position="31"/>
    </location>
</feature>
<feature type="region of interest" description="Disordered" evidence="1">
    <location>
        <begin position="110"/>
        <end position="148"/>
    </location>
</feature>
<protein>
    <submittedName>
        <fullName evidence="2">Uncharacterized protein</fullName>
    </submittedName>
</protein>
<gene>
    <name evidence="2" type="ORF">GCM10025869_12160</name>
</gene>
<dbReference type="Proteomes" id="UP001157069">
    <property type="component" value="Unassembled WGS sequence"/>
</dbReference>
<feature type="compositionally biased region" description="Basic and acidic residues" evidence="1">
    <location>
        <begin position="70"/>
        <end position="94"/>
    </location>
</feature>
<accession>A0ABQ6JQX7</accession>
<proteinExistence type="predicted"/>
<feature type="region of interest" description="Disordered" evidence="1">
    <location>
        <begin position="62"/>
        <end position="94"/>
    </location>
</feature>
<sequence length="148" mass="16304">MVAGAGRRSLARAEMAAPAEPLGRPVDARGASDRTLRAAIRCGAVRGVPTYRRADASGTVNLPRLVPARGDPERHRDAVDARAARARRGDVAERRKREVNWSAIHRFPSETKGRWLLKQSDADDRPQGDQRAENRDDDNGDSESAEER</sequence>
<feature type="compositionally biased region" description="Acidic residues" evidence="1">
    <location>
        <begin position="135"/>
        <end position="148"/>
    </location>
</feature>
<feature type="compositionally biased region" description="Basic and acidic residues" evidence="1">
    <location>
        <begin position="120"/>
        <end position="134"/>
    </location>
</feature>